<dbReference type="InterPro" id="IPR023845">
    <property type="entry name" value="DUF3817_TM"/>
</dbReference>
<evidence type="ECO:0000313" key="8">
    <source>
        <dbReference type="EMBL" id="MFC3688619.1"/>
    </source>
</evidence>
<name>A0ABV7WFS2_9MICO</name>
<evidence type="ECO:0000259" key="7">
    <source>
        <dbReference type="Pfam" id="PF12823"/>
    </source>
</evidence>
<reference evidence="9" key="1">
    <citation type="journal article" date="2019" name="Int. J. Syst. Evol. Microbiol.">
        <title>The Global Catalogue of Microorganisms (GCM) 10K type strain sequencing project: providing services to taxonomists for standard genome sequencing and annotation.</title>
        <authorList>
            <consortium name="The Broad Institute Genomics Platform"/>
            <consortium name="The Broad Institute Genome Sequencing Center for Infectious Disease"/>
            <person name="Wu L."/>
            <person name="Ma J."/>
        </authorList>
    </citation>
    <scope>NUCLEOTIDE SEQUENCE [LARGE SCALE GENOMIC DNA]</scope>
    <source>
        <strain evidence="9">NCAIM B.02333</strain>
    </source>
</reference>
<feature type="domain" description="DUF3817" evidence="7">
    <location>
        <begin position="26"/>
        <end position="91"/>
    </location>
</feature>
<organism evidence="8 9">
    <name type="scientific">Aquipuribacter hungaricus</name>
    <dbReference type="NCBI Taxonomy" id="545624"/>
    <lineage>
        <taxon>Bacteria</taxon>
        <taxon>Bacillati</taxon>
        <taxon>Actinomycetota</taxon>
        <taxon>Actinomycetes</taxon>
        <taxon>Micrococcales</taxon>
        <taxon>Intrasporangiaceae</taxon>
        <taxon>Aquipuribacter</taxon>
    </lineage>
</organism>
<evidence type="ECO:0000256" key="4">
    <source>
        <dbReference type="ARBA" id="ARBA00022989"/>
    </source>
</evidence>
<dbReference type="EMBL" id="JBHRWW010000005">
    <property type="protein sequence ID" value="MFC3688619.1"/>
    <property type="molecule type" value="Genomic_DNA"/>
</dbReference>
<evidence type="ECO:0000313" key="9">
    <source>
        <dbReference type="Proteomes" id="UP001595685"/>
    </source>
</evidence>
<feature type="transmembrane region" description="Helical" evidence="6">
    <location>
        <begin position="23"/>
        <end position="43"/>
    </location>
</feature>
<gene>
    <name evidence="8" type="ORF">ACFOLH_09730</name>
</gene>
<keyword evidence="9" id="KW-1185">Reference proteome</keyword>
<accession>A0ABV7WFS2</accession>
<sequence length="119" mass="12308">MTDVLLGRRSPALAARSGLVDPVLLATAWAETATLVVLLVNIVTVHAEAVTGVVGPLHGGLYLLCCAAVVAMRWVRGWSWLVVALGLLPAVGAVVALEALRRDRAAVRRAAAGTPAPAR</sequence>
<keyword evidence="4 6" id="KW-1133">Transmembrane helix</keyword>
<proteinExistence type="predicted"/>
<comment type="caution">
    <text evidence="8">The sequence shown here is derived from an EMBL/GenBank/DDBJ whole genome shotgun (WGS) entry which is preliminary data.</text>
</comment>
<keyword evidence="3 6" id="KW-0812">Transmembrane</keyword>
<dbReference type="RefSeq" id="WP_340291001.1">
    <property type="nucleotide sequence ID" value="NZ_JBBEOI010000027.1"/>
</dbReference>
<keyword evidence="5 6" id="KW-0472">Membrane</keyword>
<dbReference type="Proteomes" id="UP001595685">
    <property type="component" value="Unassembled WGS sequence"/>
</dbReference>
<evidence type="ECO:0000256" key="3">
    <source>
        <dbReference type="ARBA" id="ARBA00022692"/>
    </source>
</evidence>
<feature type="transmembrane region" description="Helical" evidence="6">
    <location>
        <begin position="50"/>
        <end position="72"/>
    </location>
</feature>
<evidence type="ECO:0000256" key="6">
    <source>
        <dbReference type="SAM" id="Phobius"/>
    </source>
</evidence>
<comment type="subcellular location">
    <subcellularLocation>
        <location evidence="1">Cell membrane</location>
        <topology evidence="1">Multi-pass membrane protein</topology>
    </subcellularLocation>
</comment>
<protein>
    <submittedName>
        <fullName evidence="8">DUF3817 domain-containing protein</fullName>
    </submittedName>
</protein>
<evidence type="ECO:0000256" key="1">
    <source>
        <dbReference type="ARBA" id="ARBA00004651"/>
    </source>
</evidence>
<dbReference type="Pfam" id="PF12823">
    <property type="entry name" value="DUF3817"/>
    <property type="match status" value="1"/>
</dbReference>
<feature type="transmembrane region" description="Helical" evidence="6">
    <location>
        <begin position="78"/>
        <end position="100"/>
    </location>
</feature>
<evidence type="ECO:0000256" key="5">
    <source>
        <dbReference type="ARBA" id="ARBA00023136"/>
    </source>
</evidence>
<keyword evidence="2" id="KW-1003">Cell membrane</keyword>
<evidence type="ECO:0000256" key="2">
    <source>
        <dbReference type="ARBA" id="ARBA00022475"/>
    </source>
</evidence>